<proteinExistence type="inferred from homology"/>
<dbReference type="RefSeq" id="WP_183341854.1">
    <property type="nucleotide sequence ID" value="NZ_JACHZG010000002.1"/>
</dbReference>
<dbReference type="NCBIfam" id="NF004743">
    <property type="entry name" value="PRK06076.1-4"/>
    <property type="match status" value="1"/>
</dbReference>
<dbReference type="Proteomes" id="UP000565572">
    <property type="component" value="Unassembled WGS sequence"/>
</dbReference>
<keyword evidence="2 5" id="KW-0812">Transmembrane</keyword>
<feature type="compositionally biased region" description="Basic and acidic residues" evidence="7">
    <location>
        <begin position="433"/>
        <end position="447"/>
    </location>
</feature>
<dbReference type="GO" id="GO:0016655">
    <property type="term" value="F:oxidoreductase activity, acting on NAD(P)H, quinone or similar compound as acceptor"/>
    <property type="evidence" value="ECO:0007669"/>
    <property type="project" value="UniProtKB-UniRule"/>
</dbReference>
<dbReference type="PROSITE" id="PS00667">
    <property type="entry name" value="COMPLEX1_ND1_1"/>
    <property type="match status" value="1"/>
</dbReference>
<dbReference type="PANTHER" id="PTHR11432:SF3">
    <property type="entry name" value="NADH-UBIQUINONE OXIDOREDUCTASE CHAIN 1"/>
    <property type="match status" value="1"/>
</dbReference>
<comment type="caution">
    <text evidence="8">The sequence shown here is derived from an EMBL/GenBank/DDBJ whole genome shotgun (WGS) entry which is preliminary data.</text>
</comment>
<feature type="transmembrane region" description="Helical" evidence="5">
    <location>
        <begin position="267"/>
        <end position="288"/>
    </location>
</feature>
<keyword evidence="5" id="KW-1003">Cell membrane</keyword>
<organism evidence="8 9">
    <name type="scientific">Microlunatus antarcticus</name>
    <dbReference type="NCBI Taxonomy" id="53388"/>
    <lineage>
        <taxon>Bacteria</taxon>
        <taxon>Bacillati</taxon>
        <taxon>Actinomycetota</taxon>
        <taxon>Actinomycetes</taxon>
        <taxon>Propionibacteriales</taxon>
        <taxon>Propionibacteriaceae</taxon>
        <taxon>Microlunatus</taxon>
    </lineage>
</organism>
<keyword evidence="3 5" id="KW-1133">Transmembrane helix</keyword>
<keyword evidence="5" id="KW-0874">Quinone</keyword>
<comment type="catalytic activity">
    <reaction evidence="5">
        <text>a quinone + NADH + 5 H(+)(in) = a quinol + NAD(+) + 4 H(+)(out)</text>
        <dbReference type="Rhea" id="RHEA:57888"/>
        <dbReference type="ChEBI" id="CHEBI:15378"/>
        <dbReference type="ChEBI" id="CHEBI:24646"/>
        <dbReference type="ChEBI" id="CHEBI:57540"/>
        <dbReference type="ChEBI" id="CHEBI:57945"/>
        <dbReference type="ChEBI" id="CHEBI:132124"/>
    </reaction>
</comment>
<dbReference type="PROSITE" id="PS00668">
    <property type="entry name" value="COMPLEX1_ND1_2"/>
    <property type="match status" value="1"/>
</dbReference>
<evidence type="ECO:0000256" key="4">
    <source>
        <dbReference type="ARBA" id="ARBA00023136"/>
    </source>
</evidence>
<comment type="similarity">
    <text evidence="5 6">Belongs to the complex I subunit 1 family.</text>
</comment>
<feature type="transmembrane region" description="Helical" evidence="5">
    <location>
        <begin position="361"/>
        <end position="379"/>
    </location>
</feature>
<evidence type="ECO:0000313" key="9">
    <source>
        <dbReference type="Proteomes" id="UP000565572"/>
    </source>
</evidence>
<evidence type="ECO:0000256" key="1">
    <source>
        <dbReference type="ARBA" id="ARBA00004141"/>
    </source>
</evidence>
<feature type="transmembrane region" description="Helical" evidence="5">
    <location>
        <begin position="300"/>
        <end position="321"/>
    </location>
</feature>
<evidence type="ECO:0000256" key="5">
    <source>
        <dbReference type="HAMAP-Rule" id="MF_01350"/>
    </source>
</evidence>
<name>A0A7W5P8Q0_9ACTN</name>
<dbReference type="GO" id="GO:0005886">
    <property type="term" value="C:plasma membrane"/>
    <property type="evidence" value="ECO:0007669"/>
    <property type="project" value="UniProtKB-SubCell"/>
</dbReference>
<protein>
    <recommendedName>
        <fullName evidence="5">NADH-quinone oxidoreductase subunit H</fullName>
        <ecNumber evidence="5">7.1.1.-</ecNumber>
    </recommendedName>
    <alternativeName>
        <fullName evidence="5">NADH dehydrogenase I subunit H</fullName>
    </alternativeName>
    <alternativeName>
        <fullName evidence="5">NDH-1 subunit H</fullName>
    </alternativeName>
</protein>
<feature type="transmembrane region" description="Helical" evidence="5">
    <location>
        <begin position="84"/>
        <end position="108"/>
    </location>
</feature>
<dbReference type="EMBL" id="JACHZG010000002">
    <property type="protein sequence ID" value="MBB3328717.1"/>
    <property type="molecule type" value="Genomic_DNA"/>
</dbReference>
<dbReference type="GO" id="GO:0009060">
    <property type="term" value="P:aerobic respiration"/>
    <property type="evidence" value="ECO:0007669"/>
    <property type="project" value="TreeGrafter"/>
</dbReference>
<feature type="transmembrane region" description="Helical" evidence="5">
    <location>
        <begin position="333"/>
        <end position="355"/>
    </location>
</feature>
<evidence type="ECO:0000256" key="2">
    <source>
        <dbReference type="ARBA" id="ARBA00022692"/>
    </source>
</evidence>
<reference evidence="8 9" key="1">
    <citation type="submission" date="2020-08" db="EMBL/GenBank/DDBJ databases">
        <title>Sequencing the genomes of 1000 actinobacteria strains.</title>
        <authorList>
            <person name="Klenk H.-P."/>
        </authorList>
    </citation>
    <scope>NUCLEOTIDE SEQUENCE [LARGE SCALE GENOMIC DNA]</scope>
    <source>
        <strain evidence="8 9">DSM 11053</strain>
    </source>
</reference>
<evidence type="ECO:0000256" key="6">
    <source>
        <dbReference type="RuleBase" id="RU000471"/>
    </source>
</evidence>
<dbReference type="NCBIfam" id="NF004741">
    <property type="entry name" value="PRK06076.1-2"/>
    <property type="match status" value="1"/>
</dbReference>
<comment type="subunit">
    <text evidence="5">NDH-1 is composed of 14 different subunits. Subunits NuoA, H, J, K, L, M, N constitute the membrane sector of the complex.</text>
</comment>
<dbReference type="PANTHER" id="PTHR11432">
    <property type="entry name" value="NADH DEHYDROGENASE SUBUNIT 1"/>
    <property type="match status" value="1"/>
</dbReference>
<keyword evidence="9" id="KW-1185">Reference proteome</keyword>
<feature type="transmembrane region" description="Helical" evidence="5">
    <location>
        <begin position="209"/>
        <end position="227"/>
    </location>
</feature>
<feature type="transmembrane region" description="Helical" evidence="5">
    <location>
        <begin position="170"/>
        <end position="189"/>
    </location>
</feature>
<dbReference type="InterPro" id="IPR018086">
    <property type="entry name" value="NADH_UbQ_OxRdtase_su1_CS"/>
</dbReference>
<dbReference type="AlphaFoldDB" id="A0A7W5P8Q0"/>
<accession>A0A7W5P8Q0</accession>
<dbReference type="InterPro" id="IPR001694">
    <property type="entry name" value="NADH_UbQ_OxRdtase_su1/FPO"/>
</dbReference>
<evidence type="ECO:0000313" key="8">
    <source>
        <dbReference type="EMBL" id="MBB3328717.1"/>
    </source>
</evidence>
<dbReference type="GO" id="GO:0048038">
    <property type="term" value="F:quinone binding"/>
    <property type="evidence" value="ECO:0007669"/>
    <property type="project" value="UniProtKB-KW"/>
</dbReference>
<comment type="subcellular location">
    <subcellularLocation>
        <location evidence="5 6">Cell membrane</location>
        <topology evidence="5 6">Multi-pass membrane protein</topology>
    </subcellularLocation>
    <subcellularLocation>
        <location evidence="1">Membrane</location>
        <topology evidence="1">Multi-pass membrane protein</topology>
    </subcellularLocation>
</comment>
<sequence length="447" mass="49109">MTALDLTPFFNDLWWVVLIKALFAFVLLMVLTLFTIVYERKVVGLMQHRKGPTMNGPFGSLQSLADGMKLMFKEDFTPKAAEKVVFMIAPFVSAIPAVVAISVIPIAGEVKVPFTNITTPLQVTDLPVSVLFIVALASVGVYGIVLAGWSSGSTYALLGSLRSSAQVISYEVAMGLALVGVFLYAGSLSTSEIVAAQAVPRVEIFGHQYPIWFCLQLLPSFVIYLISMVGETNRAPFDLPEAEGELVGGFHTEYSSMRFAMFFMAEYMNMITVSALATTLFLGGWHAIFPFNLIPGADAGYLGIIWFLVKMLVLLFVFVWLRGTLPRLRYDQFMRFGWKWLIPISLVWIVLIAALRVNRGVLLGALGVVVVVLLVATFFTKGEEEEEPPTAPEEFDAFAGGFPVPPQGDEVLPELARLVPSPDGSTTDADGPEYQRDPDDTYERGRS</sequence>
<keyword evidence="5" id="KW-1278">Translocase</keyword>
<keyword evidence="5" id="KW-0830">Ubiquinone</keyword>
<dbReference type="HAMAP" id="MF_01350">
    <property type="entry name" value="NDH1_NuoH"/>
    <property type="match status" value="1"/>
</dbReference>
<dbReference type="GO" id="GO:0003954">
    <property type="term" value="F:NADH dehydrogenase activity"/>
    <property type="evidence" value="ECO:0007669"/>
    <property type="project" value="TreeGrafter"/>
</dbReference>
<dbReference type="Pfam" id="PF00146">
    <property type="entry name" value="NADHdh"/>
    <property type="match status" value="1"/>
</dbReference>
<feature type="transmembrane region" description="Helical" evidence="5">
    <location>
        <begin position="13"/>
        <end position="38"/>
    </location>
</feature>
<keyword evidence="5 6" id="KW-0520">NAD</keyword>
<evidence type="ECO:0000256" key="7">
    <source>
        <dbReference type="SAM" id="MobiDB-lite"/>
    </source>
</evidence>
<keyword evidence="4 5" id="KW-0472">Membrane</keyword>
<gene>
    <name evidence="5" type="primary">nuoH</name>
    <name evidence="8" type="ORF">FHX39_003702</name>
</gene>
<feature type="transmembrane region" description="Helical" evidence="5">
    <location>
        <begin position="128"/>
        <end position="149"/>
    </location>
</feature>
<comment type="function">
    <text evidence="5">NDH-1 shuttles electrons from NADH, via FMN and iron-sulfur (Fe-S) centers, to quinones in the respiratory chain. The immediate electron acceptor for the enzyme in this species is believed to be ubiquinone. Couples the redox reaction to proton translocation (for every two electrons transferred, four hydrogen ions are translocated across the cytoplasmic membrane), and thus conserves the redox energy in a proton gradient. This subunit may bind ubiquinone.</text>
</comment>
<dbReference type="EC" id="7.1.1.-" evidence="5"/>
<feature type="region of interest" description="Disordered" evidence="7">
    <location>
        <begin position="417"/>
        <end position="447"/>
    </location>
</feature>
<evidence type="ECO:0000256" key="3">
    <source>
        <dbReference type="ARBA" id="ARBA00022989"/>
    </source>
</evidence>